<dbReference type="Proteomes" id="UP000247810">
    <property type="component" value="Unassembled WGS sequence"/>
</dbReference>
<evidence type="ECO:0000256" key="3">
    <source>
        <dbReference type="ARBA" id="ARBA00022691"/>
    </source>
</evidence>
<reference evidence="5 6" key="1">
    <citation type="submission" date="2018-02" db="EMBL/GenBank/DDBJ databases">
        <title>The genomes of Aspergillus section Nigri reveals drivers in fungal speciation.</title>
        <authorList>
            <consortium name="DOE Joint Genome Institute"/>
            <person name="Vesth T.C."/>
            <person name="Nybo J."/>
            <person name="Theobald S."/>
            <person name="Brandl J."/>
            <person name="Frisvad J.C."/>
            <person name="Nielsen K.F."/>
            <person name="Lyhne E.K."/>
            <person name="Kogle M.E."/>
            <person name="Kuo A."/>
            <person name="Riley R."/>
            <person name="Clum A."/>
            <person name="Nolan M."/>
            <person name="Lipzen A."/>
            <person name="Salamov A."/>
            <person name="Henrissat B."/>
            <person name="Wiebenga A."/>
            <person name="De vries R.P."/>
            <person name="Grigoriev I.V."/>
            <person name="Mortensen U.H."/>
            <person name="Andersen M.R."/>
            <person name="Baker S.E."/>
        </authorList>
    </citation>
    <scope>NUCLEOTIDE SEQUENCE [LARGE SCALE GENOMIC DNA]</scope>
    <source>
        <strain evidence="5 6">CBS 707.79</strain>
    </source>
</reference>
<evidence type="ECO:0000256" key="4">
    <source>
        <dbReference type="ARBA" id="ARBA00038314"/>
    </source>
</evidence>
<evidence type="ECO:0000313" key="6">
    <source>
        <dbReference type="Proteomes" id="UP000247810"/>
    </source>
</evidence>
<evidence type="ECO:0000256" key="1">
    <source>
        <dbReference type="ARBA" id="ARBA00005179"/>
    </source>
</evidence>
<evidence type="ECO:0000313" key="5">
    <source>
        <dbReference type="EMBL" id="PYH91161.1"/>
    </source>
</evidence>
<protein>
    <recommendedName>
        <fullName evidence="7">Methyltransferase domain-containing protein</fullName>
    </recommendedName>
</protein>
<dbReference type="VEuPathDB" id="FungiDB:BO71DRAFT_421767"/>
<dbReference type="InterPro" id="IPR029063">
    <property type="entry name" value="SAM-dependent_MTases_sf"/>
</dbReference>
<comment type="similarity">
    <text evidence="4">Belongs to the class I-like SAM-binding methyltransferase superfamily.</text>
</comment>
<dbReference type="AlphaFoldDB" id="A0A319D292"/>
<dbReference type="SUPFAM" id="SSF53335">
    <property type="entry name" value="S-adenosyl-L-methionine-dependent methyltransferases"/>
    <property type="match status" value="1"/>
</dbReference>
<dbReference type="InterPro" id="IPR051654">
    <property type="entry name" value="Meroterpenoid_MTases"/>
</dbReference>
<dbReference type="OrthoDB" id="2094832at2759"/>
<gene>
    <name evidence="5" type="ORF">BO71DRAFT_421767</name>
</gene>
<keyword evidence="6" id="KW-1185">Reference proteome</keyword>
<dbReference type="GO" id="GO:0016740">
    <property type="term" value="F:transferase activity"/>
    <property type="evidence" value="ECO:0007669"/>
    <property type="project" value="UniProtKB-KW"/>
</dbReference>
<dbReference type="PANTHER" id="PTHR35897:SF1">
    <property type="entry name" value="METHYLTRANSFERASE AUSD"/>
    <property type="match status" value="1"/>
</dbReference>
<name>A0A319D292_9EURO</name>
<evidence type="ECO:0000256" key="2">
    <source>
        <dbReference type="ARBA" id="ARBA00022679"/>
    </source>
</evidence>
<keyword evidence="2" id="KW-0808">Transferase</keyword>
<keyword evidence="3" id="KW-0949">S-adenosyl-L-methionine</keyword>
<proteinExistence type="inferred from homology"/>
<dbReference type="PANTHER" id="PTHR35897">
    <property type="entry name" value="METHYLTRANSFERASE AUSD"/>
    <property type="match status" value="1"/>
</dbReference>
<comment type="pathway">
    <text evidence="1">Secondary metabolite biosynthesis.</text>
</comment>
<dbReference type="EMBL" id="KZ825954">
    <property type="protein sequence ID" value="PYH91161.1"/>
    <property type="molecule type" value="Genomic_DNA"/>
</dbReference>
<evidence type="ECO:0008006" key="7">
    <source>
        <dbReference type="Google" id="ProtNLM"/>
    </source>
</evidence>
<dbReference type="STRING" id="1448320.A0A319D292"/>
<organism evidence="5 6">
    <name type="scientific">Aspergillus ellipticus CBS 707.79</name>
    <dbReference type="NCBI Taxonomy" id="1448320"/>
    <lineage>
        <taxon>Eukaryota</taxon>
        <taxon>Fungi</taxon>
        <taxon>Dikarya</taxon>
        <taxon>Ascomycota</taxon>
        <taxon>Pezizomycotina</taxon>
        <taxon>Eurotiomycetes</taxon>
        <taxon>Eurotiomycetidae</taxon>
        <taxon>Eurotiales</taxon>
        <taxon>Aspergillaceae</taxon>
        <taxon>Aspergillus</taxon>
        <taxon>Aspergillus subgen. Circumdati</taxon>
    </lineage>
</organism>
<dbReference type="Gene3D" id="3.40.50.150">
    <property type="entry name" value="Vaccinia Virus protein VP39"/>
    <property type="match status" value="1"/>
</dbReference>
<accession>A0A319D292</accession>
<sequence>MSTSPSPPNSSPTKPDPAAWLKQDVKDILPPERMFLETYAGIPPEEVVPHVVAIVTFAIHPWPCIGHLRFLHFTLANYPFYPRLLARLLTAPDNANDNDPKLLDVGSCFGQDLRKLIADGVSPSQIAGLDLDSAFHDLGYKLFRDDTPLGDRPALVYDFYPRDILDGRADWTPLVARFDVVHAANFLHIWDWDTQVRVACRLGSFLRRKAGGCIVGCSLGVKSGGREMNGYDGRGSCFRHDLESFERFWALVGERMGVLWRVEARVVPLELPKELQGVGWANDGMGSVEFEVTMQ</sequence>